<evidence type="ECO:0000313" key="7">
    <source>
        <dbReference type="Proteomes" id="UP000198862"/>
    </source>
</evidence>
<feature type="domain" description="HTH tetR-type" evidence="5">
    <location>
        <begin position="14"/>
        <end position="74"/>
    </location>
</feature>
<name>A0A1I1EN13_9GAMM</name>
<dbReference type="OrthoDB" id="8535430at2"/>
<dbReference type="InterPro" id="IPR009057">
    <property type="entry name" value="Homeodomain-like_sf"/>
</dbReference>
<reference evidence="6 7" key="1">
    <citation type="submission" date="2016-10" db="EMBL/GenBank/DDBJ databases">
        <authorList>
            <person name="de Groot N.N."/>
        </authorList>
    </citation>
    <scope>NUCLEOTIDE SEQUENCE [LARGE SCALE GENOMIC DNA]</scope>
    <source>
        <strain evidence="6 7">DSM 6059</strain>
    </source>
</reference>
<dbReference type="AlphaFoldDB" id="A0A1I1EN13"/>
<feature type="DNA-binding region" description="H-T-H motif" evidence="4">
    <location>
        <begin position="37"/>
        <end position="56"/>
    </location>
</feature>
<keyword evidence="2 4" id="KW-0238">DNA-binding</keyword>
<dbReference type="Gene3D" id="1.10.357.10">
    <property type="entry name" value="Tetracycline Repressor, domain 2"/>
    <property type="match status" value="1"/>
</dbReference>
<protein>
    <submittedName>
        <fullName evidence="6">Transcriptional regulator, TetR family</fullName>
    </submittedName>
</protein>
<dbReference type="Proteomes" id="UP000198862">
    <property type="component" value="Unassembled WGS sequence"/>
</dbReference>
<dbReference type="Pfam" id="PF00440">
    <property type="entry name" value="TetR_N"/>
    <property type="match status" value="1"/>
</dbReference>
<dbReference type="Gene3D" id="1.10.10.60">
    <property type="entry name" value="Homeodomain-like"/>
    <property type="match status" value="1"/>
</dbReference>
<dbReference type="InterPro" id="IPR001647">
    <property type="entry name" value="HTH_TetR"/>
</dbReference>
<dbReference type="GO" id="GO:0000976">
    <property type="term" value="F:transcription cis-regulatory region binding"/>
    <property type="evidence" value="ECO:0007669"/>
    <property type="project" value="TreeGrafter"/>
</dbReference>
<evidence type="ECO:0000256" key="4">
    <source>
        <dbReference type="PROSITE-ProRule" id="PRU00335"/>
    </source>
</evidence>
<keyword evidence="1" id="KW-0805">Transcription regulation</keyword>
<sequence>MVTTEVASKRTKSQLKREQIIEAATKLFIEQGYPNTSMDKIAKEAGVSKQTVYSHFTDKDTLFVETVGSRCSASEFSGQLYHPESSLQDNLFKIVKTFSDLVLSDDAIQVYTTCVSHRTEHPQLGSCFYCAGPKMIQDQVSQCLAKLSGVGQLNINDTRFATLQLLGMVQGDWHLKRTLGHISDDVAPSDEYLKDCVNRFVKSYS</sequence>
<keyword evidence="3" id="KW-0804">Transcription</keyword>
<evidence type="ECO:0000259" key="5">
    <source>
        <dbReference type="PROSITE" id="PS50977"/>
    </source>
</evidence>
<keyword evidence="7" id="KW-1185">Reference proteome</keyword>
<dbReference type="RefSeq" id="WP_091979290.1">
    <property type="nucleotide sequence ID" value="NZ_FOLO01000002.1"/>
</dbReference>
<dbReference type="PROSITE" id="PS50977">
    <property type="entry name" value="HTH_TETR_2"/>
    <property type="match status" value="1"/>
</dbReference>
<dbReference type="PANTHER" id="PTHR30055">
    <property type="entry name" value="HTH-TYPE TRANSCRIPTIONAL REGULATOR RUTR"/>
    <property type="match status" value="1"/>
</dbReference>
<proteinExistence type="predicted"/>
<dbReference type="PRINTS" id="PR00455">
    <property type="entry name" value="HTHTETR"/>
</dbReference>
<dbReference type="STRING" id="1123010.SAMN02745724_00362"/>
<evidence type="ECO:0000313" key="6">
    <source>
        <dbReference type="EMBL" id="SFB88579.1"/>
    </source>
</evidence>
<dbReference type="InterPro" id="IPR050109">
    <property type="entry name" value="HTH-type_TetR-like_transc_reg"/>
</dbReference>
<evidence type="ECO:0000256" key="1">
    <source>
        <dbReference type="ARBA" id="ARBA00023015"/>
    </source>
</evidence>
<gene>
    <name evidence="6" type="ORF">SAMN02745724_00362</name>
</gene>
<organism evidence="6 7">
    <name type="scientific">Pseudoalteromonas denitrificans DSM 6059</name>
    <dbReference type="NCBI Taxonomy" id="1123010"/>
    <lineage>
        <taxon>Bacteria</taxon>
        <taxon>Pseudomonadati</taxon>
        <taxon>Pseudomonadota</taxon>
        <taxon>Gammaproteobacteria</taxon>
        <taxon>Alteromonadales</taxon>
        <taxon>Pseudoalteromonadaceae</taxon>
        <taxon>Pseudoalteromonas</taxon>
    </lineage>
</organism>
<dbReference type="InterPro" id="IPR039536">
    <property type="entry name" value="TetR_C_Proteobacteria"/>
</dbReference>
<evidence type="ECO:0000256" key="3">
    <source>
        <dbReference type="ARBA" id="ARBA00023163"/>
    </source>
</evidence>
<dbReference type="SUPFAM" id="SSF46689">
    <property type="entry name" value="Homeodomain-like"/>
    <property type="match status" value="1"/>
</dbReference>
<dbReference type="GO" id="GO:0003700">
    <property type="term" value="F:DNA-binding transcription factor activity"/>
    <property type="evidence" value="ECO:0007669"/>
    <property type="project" value="TreeGrafter"/>
</dbReference>
<dbReference type="FunFam" id="1.10.10.60:FF:000141">
    <property type="entry name" value="TetR family transcriptional regulator"/>
    <property type="match status" value="1"/>
</dbReference>
<dbReference type="EMBL" id="FOLO01000002">
    <property type="protein sequence ID" value="SFB88579.1"/>
    <property type="molecule type" value="Genomic_DNA"/>
</dbReference>
<dbReference type="PANTHER" id="PTHR30055:SF146">
    <property type="entry name" value="HTH-TYPE TRANSCRIPTIONAL DUAL REGULATOR CECR"/>
    <property type="match status" value="1"/>
</dbReference>
<dbReference type="Pfam" id="PF14246">
    <property type="entry name" value="TetR_C_7"/>
    <property type="match status" value="1"/>
</dbReference>
<evidence type="ECO:0000256" key="2">
    <source>
        <dbReference type="ARBA" id="ARBA00023125"/>
    </source>
</evidence>
<accession>A0A1I1EN13</accession>